<evidence type="ECO:0000256" key="2">
    <source>
        <dbReference type="ARBA" id="ARBA00023444"/>
    </source>
</evidence>
<comment type="function">
    <text evidence="6">Involved in heme d1 biosynthesis. Catalyzes the decarboxylation of siroheme into didecarboxysiroheme.</text>
</comment>
<keyword evidence="1" id="KW-0456">Lyase</keyword>
<dbReference type="PANTHER" id="PTHR43413:SF1">
    <property type="entry name" value="SIROHEME DECARBOXYLASE NIRL SUBUNIT"/>
    <property type="match status" value="1"/>
</dbReference>
<feature type="domain" description="Siroheme decarboxylase NirL-like HTH" evidence="9">
    <location>
        <begin position="28"/>
        <end position="66"/>
    </location>
</feature>
<evidence type="ECO:0000313" key="11">
    <source>
        <dbReference type="Proteomes" id="UP000032568"/>
    </source>
</evidence>
<evidence type="ECO:0000256" key="7">
    <source>
        <dbReference type="ARBA" id="ARBA00048470"/>
    </source>
</evidence>
<keyword evidence="11" id="KW-1185">Reference proteome</keyword>
<dbReference type="InterPro" id="IPR040523">
    <property type="entry name" value="AsnC_trans_reg2"/>
</dbReference>
<proteinExistence type="inferred from homology"/>
<reference evidence="10 11" key="2">
    <citation type="journal article" date="2022" name="Mar. Drugs">
        <title>Bioassay-Guided Fractionation Leads to the Detection of Cholic Acid Generated by the Rare Thalassomonas sp.</title>
        <authorList>
            <person name="Pheiffer F."/>
            <person name="Schneider Y.K."/>
            <person name="Hansen E.H."/>
            <person name="Andersen J.H."/>
            <person name="Isaksson J."/>
            <person name="Busche T."/>
            <person name="R C."/>
            <person name="Kalinowski J."/>
            <person name="Zyl L.V."/>
            <person name="Trindade M."/>
        </authorList>
    </citation>
    <scope>NUCLEOTIDE SEQUENCE [LARGE SCALE GENOMIC DNA]</scope>
    <source>
        <strain evidence="10 11">A5K-106</strain>
    </source>
</reference>
<evidence type="ECO:0000256" key="1">
    <source>
        <dbReference type="ARBA" id="ARBA00023239"/>
    </source>
</evidence>
<evidence type="ECO:0000256" key="3">
    <source>
        <dbReference type="ARBA" id="ARBA00023457"/>
    </source>
</evidence>
<name>A0AAE9YV84_9GAMM</name>
<comment type="pathway">
    <text evidence="2">Porphyrin-containing compound metabolism.</text>
</comment>
<dbReference type="AlphaFoldDB" id="A0AAE9YV84"/>
<evidence type="ECO:0000256" key="5">
    <source>
        <dbReference type="ARBA" id="ARBA00023471"/>
    </source>
</evidence>
<sequence length="180" mass="21039">MPSATTEVAPDSEALNQEQQRELRVYLEQGLPLSPRPYQEIAARLNTSETQVLEQIRHWQQQSLIRRLGLVVKHRQLGYCANAMVVWDIRDQDVNRIAGQLSARPEVSLCYQRPRRLPHWTYNLFCMIHGKDREAVLKQINLLTRELGLSHINKDVLFSYKAFKQQGARYSQRKQTDDRA</sequence>
<dbReference type="Pfam" id="PF22451">
    <property type="entry name" value="NirdL-like_HTH"/>
    <property type="match status" value="1"/>
</dbReference>
<organism evidence="10 11">
    <name type="scientific">Thalassomonas actiniarum</name>
    <dbReference type="NCBI Taxonomy" id="485447"/>
    <lineage>
        <taxon>Bacteria</taxon>
        <taxon>Pseudomonadati</taxon>
        <taxon>Pseudomonadota</taxon>
        <taxon>Gammaproteobacteria</taxon>
        <taxon>Alteromonadales</taxon>
        <taxon>Colwelliaceae</taxon>
        <taxon>Thalassomonas</taxon>
    </lineage>
</organism>
<evidence type="ECO:0000259" key="8">
    <source>
        <dbReference type="Pfam" id="PF17805"/>
    </source>
</evidence>
<dbReference type="Gene3D" id="3.30.70.3460">
    <property type="match status" value="1"/>
</dbReference>
<evidence type="ECO:0000259" key="9">
    <source>
        <dbReference type="Pfam" id="PF22451"/>
    </source>
</evidence>
<dbReference type="InterPro" id="IPR053953">
    <property type="entry name" value="NirdL-like_HTH"/>
</dbReference>
<protein>
    <recommendedName>
        <fullName evidence="5">siroheme decarboxylase</fullName>
        <ecNumber evidence="5">4.1.1.111</ecNumber>
    </recommendedName>
</protein>
<comment type="subunit">
    <text evidence="4">Probably forms a complex composed of NirD, NirL, NirG and NirH. All proteins are required for the total conversion of siroheme to didecarboxysiroheme.</text>
</comment>
<dbReference type="Pfam" id="PF17805">
    <property type="entry name" value="AsnC_trans_reg2"/>
    <property type="match status" value="1"/>
</dbReference>
<dbReference type="GO" id="GO:0016829">
    <property type="term" value="F:lyase activity"/>
    <property type="evidence" value="ECO:0007669"/>
    <property type="project" value="UniProtKB-KW"/>
</dbReference>
<dbReference type="KEGG" id="tact:SG35_013130"/>
<evidence type="ECO:0000256" key="4">
    <source>
        <dbReference type="ARBA" id="ARBA00023465"/>
    </source>
</evidence>
<comment type="catalytic activity">
    <reaction evidence="7">
        <text>siroheme + 2 H(+) = 12,18-didecarboxysiroheme + 2 CO2</text>
        <dbReference type="Rhea" id="RHEA:19093"/>
        <dbReference type="ChEBI" id="CHEBI:15378"/>
        <dbReference type="ChEBI" id="CHEBI:16526"/>
        <dbReference type="ChEBI" id="CHEBI:60052"/>
        <dbReference type="ChEBI" id="CHEBI:140497"/>
        <dbReference type="EC" id="4.1.1.111"/>
    </reaction>
</comment>
<gene>
    <name evidence="10" type="ORF">SG35_013130</name>
</gene>
<dbReference type="Proteomes" id="UP000032568">
    <property type="component" value="Chromosome"/>
</dbReference>
<feature type="domain" description="Siroheme decarboxylase AsnC-like ligand binding" evidence="8">
    <location>
        <begin position="76"/>
        <end position="164"/>
    </location>
</feature>
<dbReference type="EC" id="4.1.1.111" evidence="5"/>
<comment type="similarity">
    <text evidence="3">Belongs to the Ahb/Nir family.</text>
</comment>
<dbReference type="PANTHER" id="PTHR43413">
    <property type="entry name" value="TRANSCRIPTIONAL REGULATOR, ASNC FAMILY"/>
    <property type="match status" value="1"/>
</dbReference>
<dbReference type="InterPro" id="IPR050684">
    <property type="entry name" value="HTH-Siroheme_Decarb"/>
</dbReference>
<reference evidence="10 11" key="1">
    <citation type="journal article" date="2015" name="Genome Announc.">
        <title>Draft Genome Sequences of Marine Isolates of Thalassomonas viridans and Thalassomonas actiniarum.</title>
        <authorList>
            <person name="Olonade I."/>
            <person name="van Zyl L.J."/>
            <person name="Trindade M."/>
        </authorList>
    </citation>
    <scope>NUCLEOTIDE SEQUENCE [LARGE SCALE GENOMIC DNA]</scope>
    <source>
        <strain evidence="10 11">A5K-106</strain>
    </source>
</reference>
<evidence type="ECO:0000256" key="6">
    <source>
        <dbReference type="ARBA" id="ARBA00045291"/>
    </source>
</evidence>
<evidence type="ECO:0000313" key="10">
    <source>
        <dbReference type="EMBL" id="WDE01871.1"/>
    </source>
</evidence>
<dbReference type="EMBL" id="CP059735">
    <property type="protein sequence ID" value="WDE01871.1"/>
    <property type="molecule type" value="Genomic_DNA"/>
</dbReference>
<accession>A0AAE9YV84</accession>